<evidence type="ECO:0000256" key="5">
    <source>
        <dbReference type="ARBA" id="ARBA00022898"/>
    </source>
</evidence>
<keyword evidence="2" id="KW-0004">4Fe-4S</keyword>
<dbReference type="PANTHER" id="PTHR30538">
    <property type="entry name" value="LYSINE 2,3-AMINOMUTASE-RELATED"/>
    <property type="match status" value="1"/>
</dbReference>
<evidence type="ECO:0000256" key="7">
    <source>
        <dbReference type="ARBA" id="ARBA00023014"/>
    </source>
</evidence>
<dbReference type="InterPro" id="IPR007197">
    <property type="entry name" value="rSAM"/>
</dbReference>
<dbReference type="AlphaFoldDB" id="A0AA96V8A4"/>
<dbReference type="InterPro" id="IPR003739">
    <property type="entry name" value="Lys_aminomutase/Glu_NH3_mut"/>
</dbReference>
<evidence type="ECO:0000256" key="1">
    <source>
        <dbReference type="ARBA" id="ARBA00001933"/>
    </source>
</evidence>
<evidence type="ECO:0000256" key="2">
    <source>
        <dbReference type="ARBA" id="ARBA00022485"/>
    </source>
</evidence>
<dbReference type="GeneID" id="89228881"/>
<keyword evidence="7" id="KW-0411">Iron-sulfur</keyword>
<dbReference type="RefSeq" id="WP_338097614.1">
    <property type="nucleotide sequence ID" value="NZ_CP131061.1"/>
</dbReference>
<evidence type="ECO:0000313" key="9">
    <source>
        <dbReference type="Proteomes" id="UP001304970"/>
    </source>
</evidence>
<keyword evidence="3" id="KW-0949">S-adenosyl-L-methionine</keyword>
<evidence type="ECO:0000313" key="8">
    <source>
        <dbReference type="EMBL" id="WNY27655.1"/>
    </source>
</evidence>
<accession>A0AA96V8A4</accession>
<comment type="cofactor">
    <cofactor evidence="1">
        <name>pyridoxal 5'-phosphate</name>
        <dbReference type="ChEBI" id="CHEBI:597326"/>
    </cofactor>
</comment>
<dbReference type="PANTHER" id="PTHR30538:SF0">
    <property type="entry name" value="L-LYSINE 2,3-AMINOMUTASE AQ_1632-RELATED"/>
    <property type="match status" value="1"/>
</dbReference>
<evidence type="ECO:0000256" key="3">
    <source>
        <dbReference type="ARBA" id="ARBA00022691"/>
    </source>
</evidence>
<dbReference type="SFLD" id="SFLDG01070">
    <property type="entry name" value="PLP-dependent"/>
    <property type="match status" value="1"/>
</dbReference>
<evidence type="ECO:0008006" key="10">
    <source>
        <dbReference type="Google" id="ProtNLM"/>
    </source>
</evidence>
<keyword evidence="9" id="KW-1185">Reference proteome</keyword>
<protein>
    <recommendedName>
        <fullName evidence="10">Lysine 2,3-aminomutase</fullName>
    </recommendedName>
</protein>
<gene>
    <name evidence="8" type="ORF">MsAm2_14580</name>
</gene>
<dbReference type="GO" id="GO:0051539">
    <property type="term" value="F:4 iron, 4 sulfur cluster binding"/>
    <property type="evidence" value="ECO:0007669"/>
    <property type="project" value="UniProtKB-KW"/>
</dbReference>
<keyword evidence="4" id="KW-0479">Metal-binding</keyword>
<evidence type="ECO:0000256" key="6">
    <source>
        <dbReference type="ARBA" id="ARBA00023004"/>
    </source>
</evidence>
<dbReference type="Gene3D" id="3.20.20.70">
    <property type="entry name" value="Aldolase class I"/>
    <property type="match status" value="1"/>
</dbReference>
<reference evidence="8 9" key="1">
    <citation type="submission" date="2023-07" db="EMBL/GenBank/DDBJ databases">
        <title>Closed genome sequence of Methanosarcinaceae archaeon Am2.</title>
        <authorList>
            <person name="Poehlein A."/>
            <person name="Protasov E."/>
            <person name="Platt K."/>
            <person name="Reeh H."/>
            <person name="Daniel R."/>
            <person name="Brune A."/>
        </authorList>
    </citation>
    <scope>NUCLEOTIDE SEQUENCE [LARGE SCALE GENOMIC DNA]</scope>
    <source>
        <strain evidence="8 9">Am2</strain>
    </source>
</reference>
<name>A0AA96V8A4_9EURY</name>
<dbReference type="InterPro" id="IPR058240">
    <property type="entry name" value="rSAM_sf"/>
</dbReference>
<keyword evidence="6" id="KW-0408">Iron</keyword>
<dbReference type="EMBL" id="CP131061">
    <property type="protein sequence ID" value="WNY27655.1"/>
    <property type="molecule type" value="Genomic_DNA"/>
</dbReference>
<dbReference type="SFLD" id="SFLDS00029">
    <property type="entry name" value="Radical_SAM"/>
    <property type="match status" value="1"/>
</dbReference>
<keyword evidence="5" id="KW-0663">Pyridoxal phosphate</keyword>
<dbReference type="InterPro" id="IPR013785">
    <property type="entry name" value="Aldolase_TIM"/>
</dbReference>
<dbReference type="Proteomes" id="UP001304970">
    <property type="component" value="Chromosome"/>
</dbReference>
<organism evidence="8 9">
    <name type="scientific">Methanolapillus ohkumae</name>
    <dbReference type="NCBI Taxonomy" id="3028298"/>
    <lineage>
        <taxon>Archaea</taxon>
        <taxon>Methanobacteriati</taxon>
        <taxon>Methanobacteriota</taxon>
        <taxon>Stenosarchaea group</taxon>
        <taxon>Methanomicrobia</taxon>
        <taxon>Methanosarcinales</taxon>
        <taxon>Methanosarcinaceae</taxon>
        <taxon>Methanolapillus</taxon>
    </lineage>
</organism>
<dbReference type="GO" id="GO:0046872">
    <property type="term" value="F:metal ion binding"/>
    <property type="evidence" value="ECO:0007669"/>
    <property type="project" value="UniProtKB-KW"/>
</dbReference>
<dbReference type="SUPFAM" id="SSF102114">
    <property type="entry name" value="Radical SAM enzymes"/>
    <property type="match status" value="1"/>
</dbReference>
<sequence length="447" mass="51922">MDSKNKKAYQAYTLRNFNDLDEIRHLSEEDLEAVEVVGQVLPFKTNNYAAHELIDWDNVSSDAMFTLHFPRRDMLTPEQYETVKSLLFEFKKSEDPSVRQKLDDAVEQIRMSLNPHSSGQSHNMPVLDGVKLTGLQHKYRETVLFFPGPGQTCHAYCSFCFRWPQFSKMAGEDKFSIRENYEMYMDYIKSKPDVTDVLFTGGDPMTMNTNVFSKYVDRLLEEDMKQIKTIRIGTKSLAHWPYRFTTDNDADGMIQLFEKIVAAEKHLAVMAHFNHPKEMETPAVKEAIHRILCTNAQIRTQSPVLNHINNDPALWARMWRRQADLGCIPYYMFVARDTGAKHYFEVPLERAQQVFREAYQSVSGICRTVRGPSMSDHAGKIQILGTSEVYGEKIFVLRFLQGRNPNWVAKPFFAKYDPEATWFDQLKPAFGEKEFFFESEIEDYLNP</sequence>
<proteinExistence type="predicted"/>
<evidence type="ECO:0000256" key="4">
    <source>
        <dbReference type="ARBA" id="ARBA00022723"/>
    </source>
</evidence>
<dbReference type="GO" id="GO:0003824">
    <property type="term" value="F:catalytic activity"/>
    <property type="evidence" value="ECO:0007669"/>
    <property type="project" value="InterPro"/>
</dbReference>